<keyword evidence="3" id="KW-0378">Hydrolase</keyword>
<dbReference type="PaxDb" id="4081-Solyc09g059750.1.1"/>
<dbReference type="GO" id="GO:0006508">
    <property type="term" value="P:proteolysis"/>
    <property type="evidence" value="ECO:0007669"/>
    <property type="project" value="UniProtKB-KW"/>
</dbReference>
<dbReference type="Gramene" id="Solyc09g059750.1.1">
    <property type="protein sequence ID" value="Solyc09g059750.1.1"/>
    <property type="gene ID" value="Solyc09g059750.1"/>
</dbReference>
<dbReference type="InterPro" id="IPR001461">
    <property type="entry name" value="Aspartic_peptidase_A1"/>
</dbReference>
<evidence type="ECO:0000256" key="1">
    <source>
        <dbReference type="ARBA" id="ARBA00022670"/>
    </source>
</evidence>
<evidence type="ECO:0000256" key="3">
    <source>
        <dbReference type="ARBA" id="ARBA00022801"/>
    </source>
</evidence>
<dbReference type="Gene3D" id="2.40.70.10">
    <property type="entry name" value="Acid Proteases"/>
    <property type="match status" value="1"/>
</dbReference>
<dbReference type="InterPro" id="IPR021109">
    <property type="entry name" value="Peptidase_aspartic_dom_sf"/>
</dbReference>
<accession>K4CTQ9</accession>
<evidence type="ECO:0000313" key="5">
    <source>
        <dbReference type="Proteomes" id="UP000004994"/>
    </source>
</evidence>
<dbReference type="PANTHER" id="PTHR13683">
    <property type="entry name" value="ASPARTYL PROTEASES"/>
    <property type="match status" value="1"/>
</dbReference>
<dbReference type="EnsemblPlants" id="Solyc09g059750.1.1">
    <property type="protein sequence ID" value="Solyc09g059750.1.1"/>
    <property type="gene ID" value="Solyc09g059750.1"/>
</dbReference>
<reference evidence="4" key="1">
    <citation type="journal article" date="2012" name="Nature">
        <title>The tomato genome sequence provides insights into fleshy fruit evolution.</title>
        <authorList>
            <consortium name="Tomato Genome Consortium"/>
        </authorList>
    </citation>
    <scope>NUCLEOTIDE SEQUENCE [LARGE SCALE GENOMIC DNA]</scope>
    <source>
        <strain evidence="4">cv. Heinz 1706</strain>
    </source>
</reference>
<dbReference type="SUPFAM" id="SSF50630">
    <property type="entry name" value="Acid proteases"/>
    <property type="match status" value="1"/>
</dbReference>
<dbReference type="STRING" id="4081.K4CTQ9"/>
<proteinExistence type="predicted"/>
<organism evidence="4">
    <name type="scientific">Solanum lycopersicum</name>
    <name type="common">Tomato</name>
    <name type="synonym">Lycopersicon esculentum</name>
    <dbReference type="NCBI Taxonomy" id="4081"/>
    <lineage>
        <taxon>Eukaryota</taxon>
        <taxon>Viridiplantae</taxon>
        <taxon>Streptophyta</taxon>
        <taxon>Embryophyta</taxon>
        <taxon>Tracheophyta</taxon>
        <taxon>Spermatophyta</taxon>
        <taxon>Magnoliopsida</taxon>
        <taxon>eudicotyledons</taxon>
        <taxon>Gunneridae</taxon>
        <taxon>Pentapetalae</taxon>
        <taxon>asterids</taxon>
        <taxon>lamiids</taxon>
        <taxon>Solanales</taxon>
        <taxon>Solanaceae</taxon>
        <taxon>Solanoideae</taxon>
        <taxon>Solaneae</taxon>
        <taxon>Solanum</taxon>
        <taxon>Solanum subgen. Lycopersicon</taxon>
    </lineage>
</organism>
<reference evidence="4" key="2">
    <citation type="submission" date="2013-04" db="UniProtKB">
        <authorList>
            <consortium name="EnsemblPlants"/>
        </authorList>
    </citation>
    <scope>IDENTIFICATION</scope>
    <source>
        <strain evidence="4">cv. Heinz 1706</strain>
    </source>
</reference>
<dbReference type="eggNOG" id="KOG1339">
    <property type="taxonomic scope" value="Eukaryota"/>
</dbReference>
<keyword evidence="2" id="KW-0732">Signal</keyword>
<keyword evidence="1" id="KW-0645">Protease</keyword>
<dbReference type="HOGENOM" id="CLU_1838636_0_0_1"/>
<dbReference type="PhylomeDB" id="K4CTQ9"/>
<protein>
    <submittedName>
        <fullName evidence="4">Uncharacterized protein</fullName>
    </submittedName>
</protein>
<dbReference type="AlphaFoldDB" id="K4CTQ9"/>
<dbReference type="InParanoid" id="K4CTQ9"/>
<dbReference type="Proteomes" id="UP000004994">
    <property type="component" value="Chromosome 9"/>
</dbReference>
<dbReference type="GO" id="GO:0004190">
    <property type="term" value="F:aspartic-type endopeptidase activity"/>
    <property type="evidence" value="ECO:0007669"/>
    <property type="project" value="InterPro"/>
</dbReference>
<name>K4CTQ9_SOLLC</name>
<sequence>MFTTSEDGGAIFDSRTSLISLVAEAYDSVMRGGILVLGNIRNPSIVYTPLVPSIIFALLERRERQCKKRYFVYSCWGHYNVNLHNVAVYGKFLHIDPTIFTNSKDGGAIFYSRTSLITLVAEAYDSVMSTISIICHILFP</sequence>
<evidence type="ECO:0000313" key="4">
    <source>
        <dbReference type="EnsemblPlants" id="Solyc09g059750.1.1"/>
    </source>
</evidence>
<keyword evidence="5" id="KW-1185">Reference proteome</keyword>
<evidence type="ECO:0000256" key="2">
    <source>
        <dbReference type="ARBA" id="ARBA00022729"/>
    </source>
</evidence>
<dbReference type="PANTHER" id="PTHR13683:SF375">
    <property type="entry name" value="PEPTIDASE A1 DOMAIN-CONTAINING PROTEIN"/>
    <property type="match status" value="1"/>
</dbReference>